<feature type="region of interest" description="Disordered" evidence="1">
    <location>
        <begin position="1"/>
        <end position="65"/>
    </location>
</feature>
<keyword evidence="3" id="KW-1185">Reference proteome</keyword>
<protein>
    <submittedName>
        <fullName evidence="2">Uncharacterized protein</fullName>
    </submittedName>
</protein>
<name>A0A4S8KKD5_DENBC</name>
<evidence type="ECO:0000313" key="2">
    <source>
        <dbReference type="EMBL" id="THU75940.1"/>
    </source>
</evidence>
<dbReference type="EMBL" id="ML181351">
    <property type="protein sequence ID" value="THU75940.1"/>
    <property type="molecule type" value="Genomic_DNA"/>
</dbReference>
<evidence type="ECO:0000313" key="3">
    <source>
        <dbReference type="Proteomes" id="UP000297245"/>
    </source>
</evidence>
<evidence type="ECO:0000256" key="1">
    <source>
        <dbReference type="SAM" id="MobiDB-lite"/>
    </source>
</evidence>
<dbReference type="Proteomes" id="UP000297245">
    <property type="component" value="Unassembled WGS sequence"/>
</dbReference>
<organism evidence="2 3">
    <name type="scientific">Dendrothele bispora (strain CBS 962.96)</name>
    <dbReference type="NCBI Taxonomy" id="1314807"/>
    <lineage>
        <taxon>Eukaryota</taxon>
        <taxon>Fungi</taxon>
        <taxon>Dikarya</taxon>
        <taxon>Basidiomycota</taxon>
        <taxon>Agaricomycotina</taxon>
        <taxon>Agaricomycetes</taxon>
        <taxon>Agaricomycetidae</taxon>
        <taxon>Agaricales</taxon>
        <taxon>Agaricales incertae sedis</taxon>
        <taxon>Dendrothele</taxon>
    </lineage>
</organism>
<proteinExistence type="predicted"/>
<accession>A0A4S8KKD5</accession>
<gene>
    <name evidence="2" type="ORF">K435DRAFT_879953</name>
</gene>
<feature type="compositionally biased region" description="Acidic residues" evidence="1">
    <location>
        <begin position="32"/>
        <end position="44"/>
    </location>
</feature>
<feature type="compositionally biased region" description="Basic and acidic residues" evidence="1">
    <location>
        <begin position="45"/>
        <end position="62"/>
    </location>
</feature>
<feature type="compositionally biased region" description="Polar residues" evidence="1">
    <location>
        <begin position="1"/>
        <end position="10"/>
    </location>
</feature>
<reference evidence="2 3" key="1">
    <citation type="journal article" date="2019" name="Nat. Ecol. Evol.">
        <title>Megaphylogeny resolves global patterns of mushroom evolution.</title>
        <authorList>
            <person name="Varga T."/>
            <person name="Krizsan K."/>
            <person name="Foldi C."/>
            <person name="Dima B."/>
            <person name="Sanchez-Garcia M."/>
            <person name="Sanchez-Ramirez S."/>
            <person name="Szollosi G.J."/>
            <person name="Szarkandi J.G."/>
            <person name="Papp V."/>
            <person name="Albert L."/>
            <person name="Andreopoulos W."/>
            <person name="Angelini C."/>
            <person name="Antonin V."/>
            <person name="Barry K.W."/>
            <person name="Bougher N.L."/>
            <person name="Buchanan P."/>
            <person name="Buyck B."/>
            <person name="Bense V."/>
            <person name="Catcheside P."/>
            <person name="Chovatia M."/>
            <person name="Cooper J."/>
            <person name="Damon W."/>
            <person name="Desjardin D."/>
            <person name="Finy P."/>
            <person name="Geml J."/>
            <person name="Haridas S."/>
            <person name="Hughes K."/>
            <person name="Justo A."/>
            <person name="Karasinski D."/>
            <person name="Kautmanova I."/>
            <person name="Kiss B."/>
            <person name="Kocsube S."/>
            <person name="Kotiranta H."/>
            <person name="LaButti K.M."/>
            <person name="Lechner B.E."/>
            <person name="Liimatainen K."/>
            <person name="Lipzen A."/>
            <person name="Lukacs Z."/>
            <person name="Mihaltcheva S."/>
            <person name="Morgado L.N."/>
            <person name="Niskanen T."/>
            <person name="Noordeloos M.E."/>
            <person name="Ohm R.A."/>
            <person name="Ortiz-Santana B."/>
            <person name="Ovrebo C."/>
            <person name="Racz N."/>
            <person name="Riley R."/>
            <person name="Savchenko A."/>
            <person name="Shiryaev A."/>
            <person name="Soop K."/>
            <person name="Spirin V."/>
            <person name="Szebenyi C."/>
            <person name="Tomsovsky M."/>
            <person name="Tulloss R.E."/>
            <person name="Uehling J."/>
            <person name="Grigoriev I.V."/>
            <person name="Vagvolgyi C."/>
            <person name="Papp T."/>
            <person name="Martin F.M."/>
            <person name="Miettinen O."/>
            <person name="Hibbett D.S."/>
            <person name="Nagy L.G."/>
        </authorList>
    </citation>
    <scope>NUCLEOTIDE SEQUENCE [LARGE SCALE GENOMIC DNA]</scope>
    <source>
        <strain evidence="2 3">CBS 962.96</strain>
    </source>
</reference>
<sequence length="77" mass="8827">MLWGEQSNIVNLAGRKPEEELPGVTETWPNIEEPEDSPESEEELEKEHAWSERSGSRKEESPRSATDVVLFVKTFKL</sequence>
<dbReference type="AlphaFoldDB" id="A0A4S8KKD5"/>